<proteinExistence type="predicted"/>
<dbReference type="InterPro" id="IPR023198">
    <property type="entry name" value="PGP-like_dom2"/>
</dbReference>
<evidence type="ECO:0000313" key="2">
    <source>
        <dbReference type="Proteomes" id="UP001469365"/>
    </source>
</evidence>
<organism evidence="1 2">
    <name type="scientific">Paenibacillus filicis</name>
    <dbReference type="NCBI Taxonomy" id="669464"/>
    <lineage>
        <taxon>Bacteria</taxon>
        <taxon>Bacillati</taxon>
        <taxon>Bacillota</taxon>
        <taxon>Bacilli</taxon>
        <taxon>Bacillales</taxon>
        <taxon>Paenibacillaceae</taxon>
        <taxon>Paenibacillus</taxon>
    </lineage>
</organism>
<sequence length="221" mass="24796">MIRAVVFDFDGLILDTESAEFESFQAMYREHGRELTLDVWGSCIGTAPGVFDPYTDLEQRLGRAYDREAARLKRRSHYEERMAQAEIRPGVRAYLETAKRLGLRVGLASSSTRSWVHGYLDKYGLLSEFEEIRTRDDVTQVKPEPELYLKTLEALGVKPDEAIAFEDSPNGALAAMRAGMHCVIVPNAVTGLLTFGEHHLRLGSMEELSLEQVLAALQGDF</sequence>
<evidence type="ECO:0000313" key="1">
    <source>
        <dbReference type="EMBL" id="MEK8127046.1"/>
    </source>
</evidence>
<dbReference type="PRINTS" id="PR00413">
    <property type="entry name" value="HADHALOGNASE"/>
</dbReference>
<dbReference type="InterPro" id="IPR006439">
    <property type="entry name" value="HAD-SF_hydro_IA"/>
</dbReference>
<comment type="caution">
    <text evidence="1">The sequence shown here is derived from an EMBL/GenBank/DDBJ whole genome shotgun (WGS) entry which is preliminary data.</text>
</comment>
<dbReference type="InterPro" id="IPR036412">
    <property type="entry name" value="HAD-like_sf"/>
</dbReference>
<dbReference type="SFLD" id="SFLDG01129">
    <property type="entry name" value="C1.5:_HAD__Beta-PGM__Phosphata"/>
    <property type="match status" value="1"/>
</dbReference>
<dbReference type="PANTHER" id="PTHR18901:SF38">
    <property type="entry name" value="PSEUDOURIDINE-5'-PHOSPHATASE"/>
    <property type="match status" value="1"/>
</dbReference>
<dbReference type="SFLD" id="SFLDS00003">
    <property type="entry name" value="Haloacid_Dehalogenase"/>
    <property type="match status" value="1"/>
</dbReference>
<dbReference type="EMBL" id="JBBPCC010000002">
    <property type="protein sequence ID" value="MEK8127046.1"/>
    <property type="molecule type" value="Genomic_DNA"/>
</dbReference>
<dbReference type="InterPro" id="IPR023214">
    <property type="entry name" value="HAD_sf"/>
</dbReference>
<accession>A0ABU9DDY5</accession>
<dbReference type="GO" id="GO:0016787">
    <property type="term" value="F:hydrolase activity"/>
    <property type="evidence" value="ECO:0007669"/>
    <property type="project" value="UniProtKB-KW"/>
</dbReference>
<dbReference type="InterPro" id="IPR041492">
    <property type="entry name" value="HAD_2"/>
</dbReference>
<dbReference type="NCBIfam" id="TIGR01509">
    <property type="entry name" value="HAD-SF-IA-v3"/>
    <property type="match status" value="1"/>
</dbReference>
<dbReference type="RefSeq" id="WP_341414110.1">
    <property type="nucleotide sequence ID" value="NZ_JBBPCC010000002.1"/>
</dbReference>
<protein>
    <submittedName>
        <fullName evidence="1">HAD family hydrolase</fullName>
    </submittedName>
</protein>
<dbReference type="PANTHER" id="PTHR18901">
    <property type="entry name" value="2-DEOXYGLUCOSE-6-PHOSPHATE PHOSPHATASE 2"/>
    <property type="match status" value="1"/>
</dbReference>
<gene>
    <name evidence="1" type="ORF">WMW72_03885</name>
</gene>
<dbReference type="Gene3D" id="1.10.150.240">
    <property type="entry name" value="Putative phosphatase, domain 2"/>
    <property type="match status" value="1"/>
</dbReference>
<dbReference type="Pfam" id="PF13419">
    <property type="entry name" value="HAD_2"/>
    <property type="match status" value="1"/>
</dbReference>
<dbReference type="Gene3D" id="3.40.50.1000">
    <property type="entry name" value="HAD superfamily/HAD-like"/>
    <property type="match status" value="1"/>
</dbReference>
<dbReference type="CDD" id="cd16423">
    <property type="entry name" value="HAD_BPGM-like"/>
    <property type="match status" value="1"/>
</dbReference>
<name>A0ABU9DDY5_9BACL</name>
<dbReference type="SUPFAM" id="SSF56784">
    <property type="entry name" value="HAD-like"/>
    <property type="match status" value="1"/>
</dbReference>
<reference evidence="1 2" key="1">
    <citation type="submission" date="2024-04" db="EMBL/GenBank/DDBJ databases">
        <title>draft genome sequnece of Paenibacillus filicis.</title>
        <authorList>
            <person name="Kim D.-U."/>
        </authorList>
    </citation>
    <scope>NUCLEOTIDE SEQUENCE [LARGE SCALE GENOMIC DNA]</scope>
    <source>
        <strain evidence="1 2">KACC14197</strain>
    </source>
</reference>
<dbReference type="Proteomes" id="UP001469365">
    <property type="component" value="Unassembled WGS sequence"/>
</dbReference>
<keyword evidence="2" id="KW-1185">Reference proteome</keyword>
<keyword evidence="1" id="KW-0378">Hydrolase</keyword>